<dbReference type="Pfam" id="PF24481">
    <property type="entry name" value="CT398_CC"/>
    <property type="match status" value="1"/>
</dbReference>
<gene>
    <name evidence="4" type="ORF">SAMN04487788_1548</name>
</gene>
<evidence type="ECO:0000259" key="2">
    <source>
        <dbReference type="Pfam" id="PF02591"/>
    </source>
</evidence>
<feature type="coiled-coil region" evidence="1">
    <location>
        <begin position="68"/>
        <end position="125"/>
    </location>
</feature>
<evidence type="ECO:0000256" key="1">
    <source>
        <dbReference type="SAM" id="Coils"/>
    </source>
</evidence>
<dbReference type="PANTHER" id="PTHR39082">
    <property type="entry name" value="PHOSPHOLIPASE C-BETA-2-RELATED"/>
    <property type="match status" value="1"/>
</dbReference>
<dbReference type="Gene3D" id="1.10.287.1490">
    <property type="match status" value="1"/>
</dbReference>
<sequence>MSEARGSVGDVNADPADQRKLLDLADLDARIHRDEKVAGNPPQADRVRELIAQRATLTQELSTRANVRDDINAELKRLESDVAVVDARIARDTERLAASSNPKQAQGFESELTSLKRRKSDLEDMEIALMERLEAADAAVTEQEAVIADTNAQGAQLSAEAKSTVTDATTRLEGARRDREAVAASVPADLLGLYERLASRGNGAGLLRAGACEACRMVLPPSDLAVVRRAQTDEVVFCPECGAILVRTEESR</sequence>
<dbReference type="InterPro" id="IPR003743">
    <property type="entry name" value="Zf-RING_7"/>
</dbReference>
<organism evidence="4 5">
    <name type="scientific">Microbacterium testaceum (strain StLB037)</name>
    <dbReference type="NCBI Taxonomy" id="979556"/>
    <lineage>
        <taxon>Bacteria</taxon>
        <taxon>Bacillati</taxon>
        <taxon>Actinomycetota</taxon>
        <taxon>Actinomycetes</taxon>
        <taxon>Micrococcales</taxon>
        <taxon>Microbacteriaceae</taxon>
        <taxon>Microbacterium</taxon>
    </lineage>
</organism>
<evidence type="ECO:0000259" key="3">
    <source>
        <dbReference type="Pfam" id="PF24481"/>
    </source>
</evidence>
<dbReference type="Pfam" id="PF02591">
    <property type="entry name" value="Zn_ribbon_9"/>
    <property type="match status" value="1"/>
</dbReference>
<evidence type="ECO:0000313" key="4">
    <source>
        <dbReference type="EMBL" id="SDO96228.1"/>
    </source>
</evidence>
<proteinExistence type="predicted"/>
<keyword evidence="1" id="KW-0175">Coiled coil</keyword>
<protein>
    <submittedName>
        <fullName evidence="4">Uncharacterized protein</fullName>
    </submittedName>
</protein>
<dbReference type="InterPro" id="IPR056003">
    <property type="entry name" value="CT398_CC_hairpin"/>
</dbReference>
<name>A0A1H0NUP0_MICTS</name>
<feature type="domain" description="CT398-like coiled coil hairpin" evidence="3">
    <location>
        <begin position="24"/>
        <end position="200"/>
    </location>
</feature>
<dbReference type="Proteomes" id="UP000186456">
    <property type="component" value="Unassembled WGS sequence"/>
</dbReference>
<dbReference type="PANTHER" id="PTHR39082:SF1">
    <property type="entry name" value="SCAVENGER RECEPTOR CLASS A MEMBER 3"/>
    <property type="match status" value="1"/>
</dbReference>
<evidence type="ECO:0000313" key="5">
    <source>
        <dbReference type="Proteomes" id="UP000186456"/>
    </source>
</evidence>
<dbReference type="InterPro" id="IPR052376">
    <property type="entry name" value="Oxidative_Scav/Glycosyltrans"/>
</dbReference>
<feature type="domain" description="C4-type zinc ribbon" evidence="2">
    <location>
        <begin position="211"/>
        <end position="245"/>
    </location>
</feature>
<reference evidence="4 5" key="1">
    <citation type="submission" date="2016-10" db="EMBL/GenBank/DDBJ databases">
        <authorList>
            <person name="de Groot N.N."/>
        </authorList>
    </citation>
    <scope>NUCLEOTIDE SEQUENCE [LARGE SCALE GENOMIC DNA]</scope>
    <source>
        <strain evidence="4 5">StLB037</strain>
    </source>
</reference>
<dbReference type="EMBL" id="FNJN01000003">
    <property type="protein sequence ID" value="SDO96228.1"/>
    <property type="molecule type" value="Genomic_DNA"/>
</dbReference>
<accession>A0A1H0NUP0</accession>
<dbReference type="AlphaFoldDB" id="A0A1H0NUP0"/>